<dbReference type="InterPro" id="IPR016181">
    <property type="entry name" value="Acyl_CoA_acyltransferase"/>
</dbReference>
<name>A0A087D7E9_9BIFI</name>
<dbReference type="Pfam" id="PF13508">
    <property type="entry name" value="Acetyltransf_7"/>
    <property type="match status" value="1"/>
</dbReference>
<gene>
    <name evidence="2" type="ORF">BSCA_2145</name>
</gene>
<organism evidence="2 3">
    <name type="scientific">Bifidobacterium scardovii</name>
    <dbReference type="NCBI Taxonomy" id="158787"/>
    <lineage>
        <taxon>Bacteria</taxon>
        <taxon>Bacillati</taxon>
        <taxon>Actinomycetota</taxon>
        <taxon>Actinomycetes</taxon>
        <taxon>Bifidobacteriales</taxon>
        <taxon>Bifidobacteriaceae</taxon>
        <taxon>Bifidobacterium</taxon>
    </lineage>
</organism>
<keyword evidence="3" id="KW-1185">Reference proteome</keyword>
<comment type="caution">
    <text evidence="2">The sequence shown here is derived from an EMBL/GenBank/DDBJ whole genome shotgun (WGS) entry which is preliminary data.</text>
</comment>
<keyword evidence="2" id="KW-0808">Transferase</keyword>
<protein>
    <submittedName>
        <fullName evidence="2">Putative acetyltransferase</fullName>
    </submittedName>
</protein>
<feature type="domain" description="N-acetyltransferase" evidence="1">
    <location>
        <begin position="1"/>
        <end position="104"/>
    </location>
</feature>
<dbReference type="SUPFAM" id="SSF55729">
    <property type="entry name" value="Acyl-CoA N-acyltransferases (Nat)"/>
    <property type="match status" value="1"/>
</dbReference>
<dbReference type="AlphaFoldDB" id="A0A087D7E9"/>
<reference evidence="2 3" key="1">
    <citation type="submission" date="2014-03" db="EMBL/GenBank/DDBJ databases">
        <title>Genomics of Bifidobacteria.</title>
        <authorList>
            <person name="Ventura M."/>
            <person name="Milani C."/>
            <person name="Lugli G.A."/>
        </authorList>
    </citation>
    <scope>NUCLEOTIDE SEQUENCE [LARGE SCALE GENOMIC DNA]</scope>
    <source>
        <strain evidence="2 3">LMG 21589</strain>
    </source>
</reference>
<dbReference type="InterPro" id="IPR000182">
    <property type="entry name" value="GNAT_dom"/>
</dbReference>
<dbReference type="PROSITE" id="PS51186">
    <property type="entry name" value="GNAT"/>
    <property type="match status" value="1"/>
</dbReference>
<dbReference type="Proteomes" id="UP000029033">
    <property type="component" value="Unassembled WGS sequence"/>
</dbReference>
<evidence type="ECO:0000313" key="3">
    <source>
        <dbReference type="Proteomes" id="UP000029033"/>
    </source>
</evidence>
<dbReference type="EMBL" id="JGZO01000023">
    <property type="protein sequence ID" value="KFI91449.1"/>
    <property type="molecule type" value="Genomic_DNA"/>
</dbReference>
<accession>A0A087D7E9</accession>
<evidence type="ECO:0000313" key="2">
    <source>
        <dbReference type="EMBL" id="KFI91449.1"/>
    </source>
</evidence>
<evidence type="ECO:0000259" key="1">
    <source>
        <dbReference type="PROSITE" id="PS51186"/>
    </source>
</evidence>
<dbReference type="Gene3D" id="3.40.630.30">
    <property type="match status" value="1"/>
</dbReference>
<dbReference type="eggNOG" id="COG0454">
    <property type="taxonomic scope" value="Bacteria"/>
</dbReference>
<sequence>MISAWDGDRLVGLVRTLDDGAMLAYMHYVLVDPAYQGRGIAGHMVEMVKEKYRDYLYVEVMPEESKNATFYQKHGFTLMADGVAMQTVNPDWRRDRYRHQQGYALIQHNNVVGGTAHRVTLQPHSSIFCQPSGTASASGACS</sequence>
<dbReference type="GO" id="GO:0016747">
    <property type="term" value="F:acyltransferase activity, transferring groups other than amino-acyl groups"/>
    <property type="evidence" value="ECO:0007669"/>
    <property type="project" value="InterPro"/>
</dbReference>
<proteinExistence type="predicted"/>
<dbReference type="STRING" id="158787.BSCA_2145"/>
<dbReference type="CDD" id="cd04301">
    <property type="entry name" value="NAT_SF"/>
    <property type="match status" value="1"/>
</dbReference>